<evidence type="ECO:0000313" key="3">
    <source>
        <dbReference type="Proteomes" id="UP000183076"/>
    </source>
</evidence>
<dbReference type="PRINTS" id="PR00080">
    <property type="entry name" value="SDRFAMILY"/>
</dbReference>
<gene>
    <name evidence="2" type="ORF">SAMN04488041_11158</name>
</gene>
<accession>A0A1H3DMY0</accession>
<name>A0A1H3DMY0_9RHOB</name>
<dbReference type="RefSeq" id="WP_074637665.1">
    <property type="nucleotide sequence ID" value="NZ_FNNB01000011.1"/>
</dbReference>
<organism evidence="2 3">
    <name type="scientific">Sulfitobacter pontiacus</name>
    <dbReference type="NCBI Taxonomy" id="60137"/>
    <lineage>
        <taxon>Bacteria</taxon>
        <taxon>Pseudomonadati</taxon>
        <taxon>Pseudomonadota</taxon>
        <taxon>Alphaproteobacteria</taxon>
        <taxon>Rhodobacterales</taxon>
        <taxon>Roseobacteraceae</taxon>
        <taxon>Sulfitobacter</taxon>
    </lineage>
</organism>
<dbReference type="Pfam" id="PF13561">
    <property type="entry name" value="adh_short_C2"/>
    <property type="match status" value="1"/>
</dbReference>
<sequence length="264" mass="27742">MNRSVFNLSGREALVTGASGYLGREICLALARAGAHVLINARTPSRCADLLAEIEDSGFNSSAAPFDITDETAVADFVASRANKPLHTLVNNAYSGEGGTIATAPSSAFREALEIGLVGPHHLFQSLLPQLRMGREETGDASVINIASMYGLVSPDLRNYNTAESSNPPFYGATKAALLQYTRYAACEFGPVGIRVNAVAPGPFPAAQIQESNVEFIQTLAARVPLGRIGQAHEIGGPVTFLASSAATFVTGTILTVDGGWTSW</sequence>
<dbReference type="STRING" id="60137.SAMN04488041_11158"/>
<dbReference type="InterPro" id="IPR036291">
    <property type="entry name" value="NAD(P)-bd_dom_sf"/>
</dbReference>
<dbReference type="SUPFAM" id="SSF51735">
    <property type="entry name" value="NAD(P)-binding Rossmann-fold domains"/>
    <property type="match status" value="1"/>
</dbReference>
<evidence type="ECO:0000313" key="2">
    <source>
        <dbReference type="EMBL" id="SDX67707.1"/>
    </source>
</evidence>
<dbReference type="PRINTS" id="PR00081">
    <property type="entry name" value="GDHRDH"/>
</dbReference>
<dbReference type="GO" id="GO:0016616">
    <property type="term" value="F:oxidoreductase activity, acting on the CH-OH group of donors, NAD or NADP as acceptor"/>
    <property type="evidence" value="ECO:0007669"/>
    <property type="project" value="TreeGrafter"/>
</dbReference>
<dbReference type="PANTHER" id="PTHR42760:SF40">
    <property type="entry name" value="3-OXOACYL-[ACYL-CARRIER-PROTEIN] REDUCTASE, CHLOROPLASTIC"/>
    <property type="match status" value="1"/>
</dbReference>
<dbReference type="EMBL" id="FNNB01000011">
    <property type="protein sequence ID" value="SDX67707.1"/>
    <property type="molecule type" value="Genomic_DNA"/>
</dbReference>
<dbReference type="PANTHER" id="PTHR42760">
    <property type="entry name" value="SHORT-CHAIN DEHYDROGENASES/REDUCTASES FAMILY MEMBER"/>
    <property type="match status" value="1"/>
</dbReference>
<reference evidence="3" key="1">
    <citation type="submission" date="2016-10" db="EMBL/GenBank/DDBJ databases">
        <authorList>
            <person name="Varghese N."/>
            <person name="Submissions S."/>
        </authorList>
    </citation>
    <scope>NUCLEOTIDE SEQUENCE [LARGE SCALE GENOMIC DNA]</scope>
    <source>
        <strain evidence="3">DSM 10014</strain>
    </source>
</reference>
<proteinExistence type="inferred from homology"/>
<dbReference type="AlphaFoldDB" id="A0A1H3DMY0"/>
<evidence type="ECO:0000256" key="1">
    <source>
        <dbReference type="ARBA" id="ARBA00006484"/>
    </source>
</evidence>
<dbReference type="GO" id="GO:0030497">
    <property type="term" value="P:fatty acid elongation"/>
    <property type="evidence" value="ECO:0007669"/>
    <property type="project" value="TreeGrafter"/>
</dbReference>
<comment type="similarity">
    <text evidence="1">Belongs to the short-chain dehydrogenases/reductases (SDR) family.</text>
</comment>
<dbReference type="Proteomes" id="UP000183076">
    <property type="component" value="Unassembled WGS sequence"/>
</dbReference>
<protein>
    <submittedName>
        <fullName evidence="2">NAD(P)-dependent dehydrogenase, short-chain alcohol dehydrogenase family</fullName>
    </submittedName>
</protein>
<dbReference type="Gene3D" id="3.40.50.720">
    <property type="entry name" value="NAD(P)-binding Rossmann-like Domain"/>
    <property type="match status" value="1"/>
</dbReference>
<dbReference type="InterPro" id="IPR002347">
    <property type="entry name" value="SDR_fam"/>
</dbReference>